<name>A0A5E7PZ72_PSEFL</name>
<feature type="transmembrane region" description="Helical" evidence="1">
    <location>
        <begin position="14"/>
        <end position="35"/>
    </location>
</feature>
<keyword evidence="1" id="KW-0472">Membrane</keyword>
<dbReference type="RefSeq" id="WP_318195554.1">
    <property type="nucleotide sequence ID" value="NZ_CABVIH010000037.1"/>
</dbReference>
<dbReference type="AlphaFoldDB" id="A0A5E7PZ72"/>
<dbReference type="EMBL" id="CABVIH010000037">
    <property type="protein sequence ID" value="VVP54831.1"/>
    <property type="molecule type" value="Genomic_DNA"/>
</dbReference>
<dbReference type="Proteomes" id="UP000375525">
    <property type="component" value="Unassembled WGS sequence"/>
</dbReference>
<gene>
    <name evidence="2" type="ORF">PS880_05610</name>
</gene>
<protein>
    <submittedName>
        <fullName evidence="2">Uncharacterized protein</fullName>
    </submittedName>
</protein>
<keyword evidence="1" id="KW-1133">Transmembrane helix</keyword>
<proteinExistence type="predicted"/>
<evidence type="ECO:0000313" key="2">
    <source>
        <dbReference type="EMBL" id="VVP54831.1"/>
    </source>
</evidence>
<sequence>MKTSMPLPIDLRGLIIFFVLLAVLMTLVSSFIVAYRVQRDALVHSTLEANAAYAAKVASSISEFLDLAHGHLNYSAEVLATHWNDPVVLREEPVRLQEQDTDFNSIVIMDGGGWVLRVYPDALQIVRSTLRSEGIPRALTERHP</sequence>
<evidence type="ECO:0000256" key="1">
    <source>
        <dbReference type="SAM" id="Phobius"/>
    </source>
</evidence>
<organism evidence="2 3">
    <name type="scientific">Pseudomonas fluorescens</name>
    <dbReference type="NCBI Taxonomy" id="294"/>
    <lineage>
        <taxon>Bacteria</taxon>
        <taxon>Pseudomonadati</taxon>
        <taxon>Pseudomonadota</taxon>
        <taxon>Gammaproteobacteria</taxon>
        <taxon>Pseudomonadales</taxon>
        <taxon>Pseudomonadaceae</taxon>
        <taxon>Pseudomonas</taxon>
    </lineage>
</organism>
<keyword evidence="1" id="KW-0812">Transmembrane</keyword>
<reference evidence="2 3" key="1">
    <citation type="submission" date="2019-09" db="EMBL/GenBank/DDBJ databases">
        <authorList>
            <person name="Chandra G."/>
            <person name="Truman W A."/>
        </authorList>
    </citation>
    <scope>NUCLEOTIDE SEQUENCE [LARGE SCALE GENOMIC DNA]</scope>
    <source>
        <strain evidence="2">PS880</strain>
    </source>
</reference>
<evidence type="ECO:0000313" key="3">
    <source>
        <dbReference type="Proteomes" id="UP000375525"/>
    </source>
</evidence>
<accession>A0A5E7PZ72</accession>